<dbReference type="AlphaFoldDB" id="A0A4P7UI41"/>
<dbReference type="Pfam" id="PF13847">
    <property type="entry name" value="Methyltransf_31"/>
    <property type="match status" value="1"/>
</dbReference>
<feature type="domain" description="Methyltransferase" evidence="1">
    <location>
        <begin position="57"/>
        <end position="139"/>
    </location>
</feature>
<dbReference type="Gene3D" id="3.40.50.150">
    <property type="entry name" value="Vaccinia Virus protein VP39"/>
    <property type="match status" value="1"/>
</dbReference>
<dbReference type="InterPro" id="IPR029063">
    <property type="entry name" value="SAM-dependent_MTases_sf"/>
</dbReference>
<keyword evidence="2" id="KW-0489">Methyltransferase</keyword>
<dbReference type="EMBL" id="CP036295">
    <property type="protein sequence ID" value="QCC84308.1"/>
    <property type="molecule type" value="Genomic_DNA"/>
</dbReference>
<dbReference type="Proteomes" id="UP000297065">
    <property type="component" value="Chromosome"/>
</dbReference>
<dbReference type="InterPro" id="IPR002052">
    <property type="entry name" value="DNA_methylase_N6_adenine_CS"/>
</dbReference>
<dbReference type="RefSeq" id="WP_136398563.1">
    <property type="nucleotide sequence ID" value="NZ_CP036295.1"/>
</dbReference>
<reference evidence="2 3" key="1">
    <citation type="submission" date="2019-02" db="EMBL/GenBank/DDBJ databases">
        <title>Complete Genome Sequence of Desulfovibrio desulfuricans IC1, a Sulfonate Utilizing Anaerobe.</title>
        <authorList>
            <person name="Day L.A."/>
            <person name="De Leon K.B."/>
            <person name="Wall J.D."/>
        </authorList>
    </citation>
    <scope>NUCLEOTIDE SEQUENCE [LARGE SCALE GENOMIC DNA]</scope>
    <source>
        <strain evidence="2 3">IC1</strain>
    </source>
</reference>
<dbReference type="GO" id="GO:0008168">
    <property type="term" value="F:methyltransferase activity"/>
    <property type="evidence" value="ECO:0007669"/>
    <property type="project" value="UniProtKB-KW"/>
</dbReference>
<accession>A0A4P7UI41</accession>
<keyword evidence="2" id="KW-0808">Transferase</keyword>
<dbReference type="InterPro" id="IPR050210">
    <property type="entry name" value="tRNA_Adenine-N(6)_MTase"/>
</dbReference>
<evidence type="ECO:0000313" key="3">
    <source>
        <dbReference type="Proteomes" id="UP000297065"/>
    </source>
</evidence>
<name>A0A4P7UI41_DESDE</name>
<dbReference type="OrthoDB" id="5489421at2"/>
<dbReference type="SUPFAM" id="SSF53335">
    <property type="entry name" value="S-adenosyl-L-methionine-dependent methyltransferases"/>
    <property type="match status" value="1"/>
</dbReference>
<sequence length="278" mass="29280">MDTQATIHKARALFPRGLQQPQGSLRFGADALLLAAFAARQVEGLSPARRNALAAAELGCGCGAALLGLALRCDTLKGLGLDREAPLVQAATANAQLLGLADRLHFAQADLADLRQLGRLPEPAGGKPASFDLVLANPPYDVAGRPSPSRMRERALRAAQGESARKNTGADAPEVSLTVFCRAAANLLRHLGYFCCIYDAAALPRLCAALDDAGLGLRGIVPVRAYASRPAMRVLALARKNAAHQCVLEAPLTLHSAQTATDGAHWSARALRFCPWLA</sequence>
<dbReference type="CDD" id="cd02440">
    <property type="entry name" value="AdoMet_MTases"/>
    <property type="match status" value="1"/>
</dbReference>
<dbReference type="PANTHER" id="PTHR47739:SF1">
    <property type="entry name" value="TRNA1(VAL) (ADENINE(37)-N6)-METHYLTRANSFERASE"/>
    <property type="match status" value="1"/>
</dbReference>
<gene>
    <name evidence="2" type="ORF">DDIC_00140</name>
</gene>
<evidence type="ECO:0000259" key="1">
    <source>
        <dbReference type="Pfam" id="PF13847"/>
    </source>
</evidence>
<protein>
    <submittedName>
        <fullName evidence="2">Methyltransferase domain-containing protein</fullName>
    </submittedName>
</protein>
<dbReference type="PROSITE" id="PS00092">
    <property type="entry name" value="N6_MTASE"/>
    <property type="match status" value="1"/>
</dbReference>
<dbReference type="GO" id="GO:0032259">
    <property type="term" value="P:methylation"/>
    <property type="evidence" value="ECO:0007669"/>
    <property type="project" value="UniProtKB-KW"/>
</dbReference>
<organism evidence="2 3">
    <name type="scientific">Desulfovibrio desulfuricans</name>
    <dbReference type="NCBI Taxonomy" id="876"/>
    <lineage>
        <taxon>Bacteria</taxon>
        <taxon>Pseudomonadati</taxon>
        <taxon>Thermodesulfobacteriota</taxon>
        <taxon>Desulfovibrionia</taxon>
        <taxon>Desulfovibrionales</taxon>
        <taxon>Desulfovibrionaceae</taxon>
        <taxon>Desulfovibrio</taxon>
    </lineage>
</organism>
<dbReference type="GO" id="GO:0003676">
    <property type="term" value="F:nucleic acid binding"/>
    <property type="evidence" value="ECO:0007669"/>
    <property type="project" value="InterPro"/>
</dbReference>
<dbReference type="PANTHER" id="PTHR47739">
    <property type="entry name" value="TRNA1(VAL) (ADENINE(37)-N6)-METHYLTRANSFERASE"/>
    <property type="match status" value="1"/>
</dbReference>
<proteinExistence type="predicted"/>
<dbReference type="InterPro" id="IPR025714">
    <property type="entry name" value="Methyltranfer_dom"/>
</dbReference>
<evidence type="ECO:0000313" key="2">
    <source>
        <dbReference type="EMBL" id="QCC84308.1"/>
    </source>
</evidence>